<keyword evidence="2" id="KW-0378">Hydrolase</keyword>
<gene>
    <name evidence="2" type="ORF">CIP107547_02450</name>
</gene>
<dbReference type="Pfam" id="PF21906">
    <property type="entry name" value="WHD_NrtR"/>
    <property type="match status" value="1"/>
</dbReference>
<evidence type="ECO:0000259" key="1">
    <source>
        <dbReference type="Pfam" id="PF21906"/>
    </source>
</evidence>
<feature type="domain" description="NrtR DNA-binding winged helix" evidence="1">
    <location>
        <begin position="158"/>
        <end position="217"/>
    </location>
</feature>
<dbReference type="GeneID" id="29422678"/>
<dbReference type="InterPro" id="IPR036390">
    <property type="entry name" value="WH_DNA-bd_sf"/>
</dbReference>
<evidence type="ECO:0000313" key="3">
    <source>
        <dbReference type="Proteomes" id="UP000480222"/>
    </source>
</evidence>
<dbReference type="InterPro" id="IPR054105">
    <property type="entry name" value="WHD_NrtR"/>
</dbReference>
<dbReference type="Gene3D" id="3.90.79.10">
    <property type="entry name" value="Nucleoside Triphosphate Pyrophosphohydrolase"/>
    <property type="match status" value="1"/>
</dbReference>
<name>A0A0D6H7Z2_CORDP</name>
<dbReference type="CDD" id="cd18873">
    <property type="entry name" value="NUDIX_NadM_like"/>
    <property type="match status" value="1"/>
</dbReference>
<dbReference type="InterPro" id="IPR015797">
    <property type="entry name" value="NUDIX_hydrolase-like_dom_sf"/>
</dbReference>
<dbReference type="SUPFAM" id="SSF46785">
    <property type="entry name" value="Winged helix' DNA-binding domain"/>
    <property type="match status" value="1"/>
</dbReference>
<dbReference type="InterPro" id="IPR036388">
    <property type="entry name" value="WH-like_DNA-bd_sf"/>
</dbReference>
<dbReference type="Gene3D" id="1.10.10.10">
    <property type="entry name" value="Winged helix-like DNA-binding domain superfamily/Winged helix DNA-binding domain"/>
    <property type="match status" value="1"/>
</dbReference>
<dbReference type="KEGG" id="cdip:ERS451417_02278"/>
<accession>A0A0D6H7Z2</accession>
<comment type="caution">
    <text evidence="2">The sequence shown here is derived from an EMBL/GenBank/DDBJ whole genome shotgun (WGS) entry which is preliminary data.</text>
</comment>
<sequence length="241" mass="27020">MGSTKSRPLRDANGTPKFRHESIACVFRVHPQQGVDVLTVIRSRPPYADMSALPSGALETNEMLKDACLRHLYLSGVHPSMVSHIEQLDTRSAIDRDPYDRTIATAHLCLIPWDIDPSVTNGSFTPLVDLDELAFDHKNIIEQGLYRLRAKLSYSNIGFALAPRLFTISDLAKTYSHVLTYNVSPTNLQRILTRRNQLQPTTARAIGSGRPARLFTFTTDRLEITDPFATLKPTESRKCKS</sequence>
<dbReference type="GO" id="GO:0016787">
    <property type="term" value="F:hydrolase activity"/>
    <property type="evidence" value="ECO:0007669"/>
    <property type="project" value="UniProtKB-KW"/>
</dbReference>
<protein>
    <submittedName>
        <fullName evidence="2">NUDIX hydrolase</fullName>
    </submittedName>
</protein>
<dbReference type="AlphaFoldDB" id="A0A0D6H7Z2"/>
<evidence type="ECO:0000313" key="2">
    <source>
        <dbReference type="EMBL" id="CAB0623826.1"/>
    </source>
</evidence>
<dbReference type="Proteomes" id="UP000480222">
    <property type="component" value="Unassembled WGS sequence"/>
</dbReference>
<organism evidence="2 3">
    <name type="scientific">Corynebacterium diphtheriae</name>
    <dbReference type="NCBI Taxonomy" id="1717"/>
    <lineage>
        <taxon>Bacteria</taxon>
        <taxon>Bacillati</taxon>
        <taxon>Actinomycetota</taxon>
        <taxon>Actinomycetes</taxon>
        <taxon>Mycobacteriales</taxon>
        <taxon>Corynebacteriaceae</taxon>
        <taxon>Corynebacterium</taxon>
    </lineage>
</organism>
<dbReference type="RefSeq" id="WP_004567411.1">
    <property type="nucleotide sequence ID" value="NZ_CABVGJ010000015.1"/>
</dbReference>
<proteinExistence type="predicted"/>
<reference evidence="2 3" key="1">
    <citation type="submission" date="2020-02" db="EMBL/GenBank/DDBJ databases">
        <authorList>
            <person name="Brisse S."/>
        </authorList>
    </citation>
    <scope>NUCLEOTIDE SEQUENCE [LARGE SCALE GENOMIC DNA]</scope>
    <source>
        <strain evidence="2">CIP107547</strain>
    </source>
</reference>
<dbReference type="OMA" id="MEQLYTW"/>
<dbReference type="EMBL" id="CADDAV010000035">
    <property type="protein sequence ID" value="CAB0623826.1"/>
    <property type="molecule type" value="Genomic_DNA"/>
</dbReference>
<dbReference type="SUPFAM" id="SSF55811">
    <property type="entry name" value="Nudix"/>
    <property type="match status" value="1"/>
</dbReference>